<protein>
    <submittedName>
        <fullName evidence="1">DUF3164 domain-containing protein</fullName>
    </submittedName>
</protein>
<gene>
    <name evidence="1" type="ORF">CEP68_07570</name>
</gene>
<dbReference type="Pfam" id="PF11363">
    <property type="entry name" value="DUF3164"/>
    <property type="match status" value="1"/>
</dbReference>
<accession>A0A1Z3U7Z1</accession>
<evidence type="ECO:0000313" key="1">
    <source>
        <dbReference type="EMBL" id="ASE39373.1"/>
    </source>
</evidence>
<dbReference type="EMBL" id="CP022048">
    <property type="protein sequence ID" value="ASE39373.1"/>
    <property type="molecule type" value="Genomic_DNA"/>
</dbReference>
<dbReference type="Proteomes" id="UP000197050">
    <property type="component" value="Chromosome"/>
</dbReference>
<dbReference type="GeneID" id="34015139"/>
<name>A0A1Z3U7Z1_BREVE</name>
<dbReference type="RefSeq" id="WP_088582566.1">
    <property type="nucleotide sequence ID" value="NZ_CP022048.2"/>
</dbReference>
<dbReference type="KEGG" id="bvc:CEP68_07570"/>
<sequence>MADQASNAYAPPNAQEVNGKTFVPDAKGALIPIETVKATDLLMDETVRRVMGHAGELHDQIARFKRHTLDDFTGLLALFDQEHGVKLGGTKGNVTLTTFDGTLKVQLAIADQISFGPELQSAKKLVDECLVEWSTDSRPELQAIVQRAFNTDKEGLVNRAELFGLLRLEIADDRWQRAMKAIKESIRVEGTKEYVRFYRRPHARAAWSPVTIDVASASIIDAVAA</sequence>
<reference evidence="2" key="1">
    <citation type="submission" date="2017-06" db="EMBL/GenBank/DDBJ databases">
        <title>FDA dAtabase for Regulatory Grade micrObial Sequences (FDA-ARGOS): Supporting development and validation of Infectious Disease Dx tests.</title>
        <authorList>
            <person name="Minogue T."/>
            <person name="Wolcott M."/>
            <person name="Wasieloski L."/>
            <person name="Aguilar W."/>
            <person name="Moore D."/>
            <person name="Tallon L."/>
            <person name="Sadzewicz L."/>
            <person name="Sengamalay N."/>
            <person name="Ott S."/>
            <person name="Godinez A."/>
            <person name="Nagaraj S."/>
            <person name="Nadendla S."/>
            <person name="Geyer C."/>
            <person name="Sichtig H."/>
        </authorList>
    </citation>
    <scope>NUCLEOTIDE SEQUENCE [LARGE SCALE GENOMIC DNA]</scope>
    <source>
        <strain evidence="2">FDAARGOS_289</strain>
    </source>
</reference>
<organism evidence="1 2">
    <name type="scientific">Brevundimonas vesicularis</name>
    <name type="common">Pseudomonas vesicularis</name>
    <dbReference type="NCBI Taxonomy" id="41276"/>
    <lineage>
        <taxon>Bacteria</taxon>
        <taxon>Pseudomonadati</taxon>
        <taxon>Pseudomonadota</taxon>
        <taxon>Alphaproteobacteria</taxon>
        <taxon>Caulobacterales</taxon>
        <taxon>Caulobacteraceae</taxon>
        <taxon>Brevundimonas</taxon>
    </lineage>
</organism>
<dbReference type="InterPro" id="IPR021505">
    <property type="entry name" value="Phage_B3_Orf6"/>
</dbReference>
<proteinExistence type="predicted"/>
<dbReference type="AlphaFoldDB" id="A0A1Z3U7Z1"/>
<evidence type="ECO:0000313" key="2">
    <source>
        <dbReference type="Proteomes" id="UP000197050"/>
    </source>
</evidence>